<dbReference type="GO" id="GO:0006412">
    <property type="term" value="P:translation"/>
    <property type="evidence" value="ECO:0007669"/>
    <property type="project" value="TreeGrafter"/>
</dbReference>
<comment type="similarity">
    <text evidence="3">Belongs to the RimP family.</text>
</comment>
<dbReference type="HAMAP" id="MF_01077">
    <property type="entry name" value="RimP"/>
    <property type="match status" value="1"/>
</dbReference>
<comment type="function">
    <text evidence="3">Required for maturation of 30S ribosomal subunits.</text>
</comment>
<keyword evidence="2 3" id="KW-0690">Ribosome biogenesis</keyword>
<keyword evidence="1 3" id="KW-0963">Cytoplasm</keyword>
<reference evidence="7" key="1">
    <citation type="submission" date="2024-05" db="EMBL/GenBank/DDBJ databases">
        <authorList>
            <person name="Cai S.Y."/>
            <person name="Jin L.M."/>
            <person name="Li H.R."/>
        </authorList>
    </citation>
    <scope>NUCLEOTIDE SEQUENCE</scope>
    <source>
        <strain evidence="7">A5-74</strain>
    </source>
</reference>
<dbReference type="GO" id="GO:0005829">
    <property type="term" value="C:cytosol"/>
    <property type="evidence" value="ECO:0007669"/>
    <property type="project" value="TreeGrafter"/>
</dbReference>
<evidence type="ECO:0000256" key="2">
    <source>
        <dbReference type="ARBA" id="ARBA00022517"/>
    </source>
</evidence>
<feature type="compositionally biased region" description="Basic and acidic residues" evidence="4">
    <location>
        <begin position="219"/>
        <end position="253"/>
    </location>
</feature>
<dbReference type="InterPro" id="IPR028998">
    <property type="entry name" value="RimP_C"/>
</dbReference>
<feature type="domain" description="Ribosome maturation factor RimP N-terminal" evidence="5">
    <location>
        <begin position="11"/>
        <end position="87"/>
    </location>
</feature>
<feature type="compositionally biased region" description="Acidic residues" evidence="4">
    <location>
        <begin position="188"/>
        <end position="218"/>
    </location>
</feature>
<dbReference type="PANTHER" id="PTHR33867:SF1">
    <property type="entry name" value="RIBOSOME MATURATION FACTOR RIMP"/>
    <property type="match status" value="1"/>
</dbReference>
<dbReference type="EMBL" id="CP159218">
    <property type="protein sequence ID" value="XCG65872.1"/>
    <property type="molecule type" value="Genomic_DNA"/>
</dbReference>
<evidence type="ECO:0000313" key="7">
    <source>
        <dbReference type="EMBL" id="XCG65872.1"/>
    </source>
</evidence>
<dbReference type="GO" id="GO:0000028">
    <property type="term" value="P:ribosomal small subunit assembly"/>
    <property type="evidence" value="ECO:0007669"/>
    <property type="project" value="TreeGrafter"/>
</dbReference>
<dbReference type="InterPro" id="IPR028989">
    <property type="entry name" value="RimP_N"/>
</dbReference>
<dbReference type="Pfam" id="PF02576">
    <property type="entry name" value="RimP_N"/>
    <property type="match status" value="1"/>
</dbReference>
<dbReference type="SUPFAM" id="SSF75420">
    <property type="entry name" value="YhbC-like, N-terminal domain"/>
    <property type="match status" value="1"/>
</dbReference>
<evidence type="ECO:0000256" key="3">
    <source>
        <dbReference type="HAMAP-Rule" id="MF_01077"/>
    </source>
</evidence>
<dbReference type="Pfam" id="PF17384">
    <property type="entry name" value="DUF150_C"/>
    <property type="match status" value="1"/>
</dbReference>
<dbReference type="Gene3D" id="3.30.300.70">
    <property type="entry name" value="RimP-like superfamily, N-terminal"/>
    <property type="match status" value="1"/>
</dbReference>
<dbReference type="PANTHER" id="PTHR33867">
    <property type="entry name" value="RIBOSOME MATURATION FACTOR RIMP"/>
    <property type="match status" value="1"/>
</dbReference>
<organism evidence="7">
    <name type="scientific">Nakamurella sp. A5-74</name>
    <dbReference type="NCBI Taxonomy" id="3158264"/>
    <lineage>
        <taxon>Bacteria</taxon>
        <taxon>Bacillati</taxon>
        <taxon>Actinomycetota</taxon>
        <taxon>Actinomycetes</taxon>
        <taxon>Nakamurellales</taxon>
        <taxon>Nakamurellaceae</taxon>
        <taxon>Nakamurella</taxon>
    </lineage>
</organism>
<dbReference type="InterPro" id="IPR003728">
    <property type="entry name" value="Ribosome_maturation_RimP"/>
</dbReference>
<dbReference type="CDD" id="cd01734">
    <property type="entry name" value="YlxS_C"/>
    <property type="match status" value="1"/>
</dbReference>
<dbReference type="AlphaFoldDB" id="A0AAU8DWT4"/>
<evidence type="ECO:0000256" key="4">
    <source>
        <dbReference type="SAM" id="MobiDB-lite"/>
    </source>
</evidence>
<proteinExistence type="inferred from homology"/>
<feature type="domain" description="Ribosome maturation factor RimP C-terminal" evidence="6">
    <location>
        <begin position="91"/>
        <end position="156"/>
    </location>
</feature>
<name>A0AAU8DWT4_9ACTN</name>
<accession>A0AAU8DWT4</accession>
<evidence type="ECO:0000256" key="1">
    <source>
        <dbReference type="ARBA" id="ARBA00022490"/>
    </source>
</evidence>
<gene>
    <name evidence="3 7" type="primary">rimP</name>
    <name evidence="7" type="ORF">ABLG96_11720</name>
</gene>
<evidence type="ECO:0000259" key="6">
    <source>
        <dbReference type="Pfam" id="PF17384"/>
    </source>
</evidence>
<comment type="subcellular location">
    <subcellularLocation>
        <location evidence="3">Cytoplasm</location>
    </subcellularLocation>
</comment>
<protein>
    <recommendedName>
        <fullName evidence="3">Ribosome maturation factor RimP</fullName>
    </recommendedName>
</protein>
<evidence type="ECO:0000259" key="5">
    <source>
        <dbReference type="Pfam" id="PF02576"/>
    </source>
</evidence>
<dbReference type="NCBIfam" id="NF000930">
    <property type="entry name" value="PRK00092.2-2"/>
    <property type="match status" value="1"/>
</dbReference>
<dbReference type="InterPro" id="IPR035956">
    <property type="entry name" value="RimP_N_sf"/>
</dbReference>
<feature type="region of interest" description="Disordered" evidence="4">
    <location>
        <begin position="186"/>
        <end position="253"/>
    </location>
</feature>
<dbReference type="RefSeq" id="WP_353651476.1">
    <property type="nucleotide sequence ID" value="NZ_CP159218.1"/>
</dbReference>
<sequence length="253" mass="27199">MAEEQRWHDLAEQVVNRAGFDLEELEVQAAGRRKIVQVIVDGDDGLPLDAAAEISRALSAAFDEAETQGVDAFGGVAYTLEVTSPGIGRPLTLPRHFARARGRLVAVTTHAGTRTVRILGTAQDGSVLQVLSGKHGTDPEDIPLSAISRAKVEVDFSGPSAAVREILRQDPRTADRFADAADQATQLEETDLQDPADGELDDEGQGDPDHDGDLDDSDIDHGQHDHGQHDDGQHDDGQHDDGRHDDSTDQEGK</sequence>